<reference evidence="1 2" key="2">
    <citation type="journal article" date="2022" name="Mol. Ecol. Resour.">
        <title>The genomes of chicory, endive, great burdock and yacon provide insights into Asteraceae paleo-polyploidization history and plant inulin production.</title>
        <authorList>
            <person name="Fan W."/>
            <person name="Wang S."/>
            <person name="Wang H."/>
            <person name="Wang A."/>
            <person name="Jiang F."/>
            <person name="Liu H."/>
            <person name="Zhao H."/>
            <person name="Xu D."/>
            <person name="Zhang Y."/>
        </authorList>
    </citation>
    <scope>NUCLEOTIDE SEQUENCE [LARGE SCALE GENOMIC DNA]</scope>
    <source>
        <strain evidence="2">cv. Punajuju</strain>
        <tissue evidence="1">Leaves</tissue>
    </source>
</reference>
<keyword evidence="2" id="KW-1185">Reference proteome</keyword>
<comment type="caution">
    <text evidence="1">The sequence shown here is derived from an EMBL/GenBank/DDBJ whole genome shotgun (WGS) entry which is preliminary data.</text>
</comment>
<protein>
    <submittedName>
        <fullName evidence="1">Uncharacterized protein</fullName>
    </submittedName>
</protein>
<reference evidence="2" key="1">
    <citation type="journal article" date="2022" name="Mol. Ecol. Resour.">
        <title>The genomes of chicory, endive, great burdock and yacon provide insights into Asteraceae palaeo-polyploidization history and plant inulin production.</title>
        <authorList>
            <person name="Fan W."/>
            <person name="Wang S."/>
            <person name="Wang H."/>
            <person name="Wang A."/>
            <person name="Jiang F."/>
            <person name="Liu H."/>
            <person name="Zhao H."/>
            <person name="Xu D."/>
            <person name="Zhang Y."/>
        </authorList>
    </citation>
    <scope>NUCLEOTIDE SEQUENCE [LARGE SCALE GENOMIC DNA]</scope>
    <source>
        <strain evidence="2">cv. Punajuju</strain>
    </source>
</reference>
<evidence type="ECO:0000313" key="1">
    <source>
        <dbReference type="EMBL" id="KAI3789948.1"/>
    </source>
</evidence>
<evidence type="ECO:0000313" key="2">
    <source>
        <dbReference type="Proteomes" id="UP001055811"/>
    </source>
</evidence>
<organism evidence="1 2">
    <name type="scientific">Cichorium intybus</name>
    <name type="common">Chicory</name>
    <dbReference type="NCBI Taxonomy" id="13427"/>
    <lineage>
        <taxon>Eukaryota</taxon>
        <taxon>Viridiplantae</taxon>
        <taxon>Streptophyta</taxon>
        <taxon>Embryophyta</taxon>
        <taxon>Tracheophyta</taxon>
        <taxon>Spermatophyta</taxon>
        <taxon>Magnoliopsida</taxon>
        <taxon>eudicotyledons</taxon>
        <taxon>Gunneridae</taxon>
        <taxon>Pentapetalae</taxon>
        <taxon>asterids</taxon>
        <taxon>campanulids</taxon>
        <taxon>Asterales</taxon>
        <taxon>Asteraceae</taxon>
        <taxon>Cichorioideae</taxon>
        <taxon>Cichorieae</taxon>
        <taxon>Cichoriinae</taxon>
        <taxon>Cichorium</taxon>
    </lineage>
</organism>
<accession>A0ACB9H3P3</accession>
<gene>
    <name evidence="1" type="ORF">L2E82_02755</name>
</gene>
<sequence length="154" mass="17226">MLLICLSTFAVSLTNPPLTIVSPHSPRPTAAPSFGSFKRFGDLDDKKREIADTAKPPATITTAIKSRLHTLSYCKDEVAFHSSFPASEQAYQTAGHEVAVKVDEYTRGIDCKGLGKYPNWMRHYQSIHGNTPDKDVAKDYFDSAYTYFHRVYSC</sequence>
<dbReference type="EMBL" id="CM042009">
    <property type="protein sequence ID" value="KAI3789948.1"/>
    <property type="molecule type" value="Genomic_DNA"/>
</dbReference>
<proteinExistence type="predicted"/>
<dbReference type="Proteomes" id="UP001055811">
    <property type="component" value="Linkage Group LG01"/>
</dbReference>
<name>A0ACB9H3P3_CICIN</name>